<dbReference type="InterPro" id="IPR021327">
    <property type="entry name" value="DUF2934"/>
</dbReference>
<feature type="region of interest" description="Disordered" evidence="1">
    <location>
        <begin position="29"/>
        <end position="49"/>
    </location>
</feature>
<evidence type="ECO:0000313" key="2">
    <source>
        <dbReference type="EMBL" id="TRA99489.1"/>
    </source>
</evidence>
<comment type="caution">
    <text evidence="2">The sequence shown here is derived from an EMBL/GenBank/DDBJ whole genome shotgun (WGS) entry which is preliminary data.</text>
</comment>
<accession>A0A546XFF1</accession>
<feature type="region of interest" description="Disordered" evidence="1">
    <location>
        <begin position="89"/>
        <end position="134"/>
    </location>
</feature>
<gene>
    <name evidence="2" type="ORF">EXN68_13470</name>
</gene>
<name>A0A546XFF1_RHIRH</name>
<dbReference type="EMBL" id="SGNY01000004">
    <property type="protein sequence ID" value="TRA99489.1"/>
    <property type="molecule type" value="Genomic_DNA"/>
</dbReference>
<proteinExistence type="predicted"/>
<evidence type="ECO:0000313" key="3">
    <source>
        <dbReference type="Proteomes" id="UP000315434"/>
    </source>
</evidence>
<reference evidence="2 3" key="1">
    <citation type="journal article" date="2019" name="Appl. Microbiol. Biotechnol.">
        <title>Differential efficiency of wild type rhizogenic strains for rol gene transformation of plants.</title>
        <authorList>
            <person name="Desmet S."/>
            <person name="De Keyser E."/>
            <person name="Van Vaerenbergh J."/>
            <person name="Baeyen S."/>
            <person name="Van Huylenbroeck J."/>
            <person name="Geelen D."/>
            <person name="Dhooghe E."/>
        </authorList>
    </citation>
    <scope>NUCLEOTIDE SEQUENCE [LARGE SCALE GENOMIC DNA]</scope>
    <source>
        <strain evidence="2 3">GBBC3284</strain>
    </source>
</reference>
<organism evidence="2 3">
    <name type="scientific">Rhizobium rhizogenes</name>
    <name type="common">Agrobacterium rhizogenes</name>
    <dbReference type="NCBI Taxonomy" id="359"/>
    <lineage>
        <taxon>Bacteria</taxon>
        <taxon>Pseudomonadati</taxon>
        <taxon>Pseudomonadota</taxon>
        <taxon>Alphaproteobacteria</taxon>
        <taxon>Hyphomicrobiales</taxon>
        <taxon>Rhizobiaceae</taxon>
        <taxon>Rhizobium/Agrobacterium group</taxon>
        <taxon>Rhizobium</taxon>
    </lineage>
</organism>
<dbReference type="AlphaFoldDB" id="A0A546XFF1"/>
<dbReference type="Pfam" id="PF11154">
    <property type="entry name" value="DUF2934"/>
    <property type="match status" value="1"/>
</dbReference>
<dbReference type="OrthoDB" id="9811127at2"/>
<sequence>MQHVCLTPGRSWHVMGPGNAGIDSCRACAGPSGMSPSQRRCKQQRETSMQVSENEWISKRAYTLWEKEGHPHGRDAAHWEQAKHEFSLLKTSEATKPAQRKKAAPKAVSADAAAPDAEAPAKPKARARKAAAAK</sequence>
<feature type="compositionally biased region" description="Low complexity" evidence="1">
    <location>
        <begin position="105"/>
        <end position="122"/>
    </location>
</feature>
<protein>
    <submittedName>
        <fullName evidence="2">DUF2934 domain-containing protein</fullName>
    </submittedName>
</protein>
<dbReference type="Proteomes" id="UP000315434">
    <property type="component" value="Unassembled WGS sequence"/>
</dbReference>
<feature type="compositionally biased region" description="Basic residues" evidence="1">
    <location>
        <begin position="123"/>
        <end position="134"/>
    </location>
</feature>
<evidence type="ECO:0000256" key="1">
    <source>
        <dbReference type="SAM" id="MobiDB-lite"/>
    </source>
</evidence>